<feature type="transmembrane region" description="Helical" evidence="5">
    <location>
        <begin position="436"/>
        <end position="456"/>
    </location>
</feature>
<evidence type="ECO:0000256" key="5">
    <source>
        <dbReference type="SAM" id="Phobius"/>
    </source>
</evidence>
<dbReference type="OrthoDB" id="6770063at2759"/>
<keyword evidence="3 5" id="KW-1133">Transmembrane helix</keyword>
<feature type="transmembrane region" description="Helical" evidence="5">
    <location>
        <begin position="404"/>
        <end position="424"/>
    </location>
</feature>
<comment type="subcellular location">
    <subcellularLocation>
        <location evidence="1">Membrane</location>
        <topology evidence="1">Multi-pass membrane protein</topology>
    </subcellularLocation>
</comment>
<feature type="transmembrane region" description="Helical" evidence="5">
    <location>
        <begin position="73"/>
        <end position="96"/>
    </location>
</feature>
<dbReference type="Pfam" id="PF07690">
    <property type="entry name" value="MFS_1"/>
    <property type="match status" value="1"/>
</dbReference>
<dbReference type="Proteomes" id="UP000193689">
    <property type="component" value="Unassembled WGS sequence"/>
</dbReference>
<feature type="transmembrane region" description="Helical" evidence="5">
    <location>
        <begin position="226"/>
        <end position="246"/>
    </location>
</feature>
<sequence>MITPTMTDEPSKPLPHDSSEITSLLSSSSSLIDDQATCPNYGTARTDVEHGDNHGRQPKGVEKRYSNAFIAKTVIALLVGVFISNVDTSLVIAIHPEVASEFNALGDSSWLFIGFMLAGAATQTLYGRLSDIFGRKLWLLVCYGLFAVGCALIGVSRTMWQVILGRVISGSGGAGMQVLAALIITDLAPLREVGSWQSYLNIVATTGRSLGGPTGGWLADTIGWRWAFLGQTPIFALALVLCWLVLPTVSTATTARRTSDSSISSQLARIDFTGAFILGLALLSLMLPLEIGGQKVPWNHPIVFGLFGTGPVLLALFLLIELRWVREPIFSPRILRRPNVVLCYCIMGCQVAAQLGMMFTVPLYFKVTERSSNTVAGAHLFPAVVGNAVGGIASGYIIKRTGRYKALIIFAALSSFTSYMLLILRWHGHTNWAESLYIVPGGIGSGVASNAAFVALQASIQPTDKAAASSGFFLTMPVGSIFGMALASAIEVGVLRKSLAVRLLDAGLDSARVHEVVEQAVASVDYLDQAPPWIAKAAVASYVKGIEYSHLLSLACSTVAFLAALMLKERILHR</sequence>
<feature type="transmembrane region" description="Helical" evidence="5">
    <location>
        <begin position="377"/>
        <end position="397"/>
    </location>
</feature>
<keyword evidence="8" id="KW-1185">Reference proteome</keyword>
<protein>
    <submittedName>
        <fullName evidence="7">Major facilitator superfamily domain-containing protein</fullName>
    </submittedName>
</protein>
<dbReference type="EMBL" id="MCFJ01000005">
    <property type="protein sequence ID" value="ORY65766.1"/>
    <property type="molecule type" value="Genomic_DNA"/>
</dbReference>
<dbReference type="SUPFAM" id="SSF103473">
    <property type="entry name" value="MFS general substrate transporter"/>
    <property type="match status" value="1"/>
</dbReference>
<feature type="transmembrane region" description="Helical" evidence="5">
    <location>
        <begin position="301"/>
        <end position="320"/>
    </location>
</feature>
<feature type="transmembrane region" description="Helical" evidence="5">
    <location>
        <begin position="548"/>
        <end position="567"/>
    </location>
</feature>
<dbReference type="PANTHER" id="PTHR23501">
    <property type="entry name" value="MAJOR FACILITATOR SUPERFAMILY"/>
    <property type="match status" value="1"/>
</dbReference>
<dbReference type="InterPro" id="IPR011701">
    <property type="entry name" value="MFS"/>
</dbReference>
<reference evidence="7 8" key="1">
    <citation type="submission" date="2016-07" db="EMBL/GenBank/DDBJ databases">
        <title>Pervasive Adenine N6-methylation of Active Genes in Fungi.</title>
        <authorList>
            <consortium name="DOE Joint Genome Institute"/>
            <person name="Mondo S.J."/>
            <person name="Dannebaum R.O."/>
            <person name="Kuo R.C."/>
            <person name="Labutti K."/>
            <person name="Haridas S."/>
            <person name="Kuo A."/>
            <person name="Salamov A."/>
            <person name="Ahrendt S.R."/>
            <person name="Lipzen A."/>
            <person name="Sullivan W."/>
            <person name="Andreopoulos W.B."/>
            <person name="Clum A."/>
            <person name="Lindquist E."/>
            <person name="Daum C."/>
            <person name="Ramamoorthy G.K."/>
            <person name="Gryganskyi A."/>
            <person name="Culley D."/>
            <person name="Magnuson J.K."/>
            <person name="James T.Y."/>
            <person name="O'Malley M.A."/>
            <person name="Stajich J.E."/>
            <person name="Spatafora J.W."/>
            <person name="Visel A."/>
            <person name="Grigoriev I.V."/>
        </authorList>
    </citation>
    <scope>NUCLEOTIDE SEQUENCE [LARGE SCALE GENOMIC DNA]</scope>
    <source>
        <strain evidence="7 8">CBS 129021</strain>
    </source>
</reference>
<dbReference type="GO" id="GO:0000329">
    <property type="term" value="C:fungal-type vacuole membrane"/>
    <property type="evidence" value="ECO:0007669"/>
    <property type="project" value="TreeGrafter"/>
</dbReference>
<dbReference type="GO" id="GO:0015174">
    <property type="term" value="F:basic amino acid transmembrane transporter activity"/>
    <property type="evidence" value="ECO:0007669"/>
    <property type="project" value="TreeGrafter"/>
</dbReference>
<evidence type="ECO:0000256" key="3">
    <source>
        <dbReference type="ARBA" id="ARBA00022989"/>
    </source>
</evidence>
<dbReference type="PROSITE" id="PS50850">
    <property type="entry name" value="MFS"/>
    <property type="match status" value="1"/>
</dbReference>
<dbReference type="RefSeq" id="XP_040716730.1">
    <property type="nucleotide sequence ID" value="XM_040859890.1"/>
</dbReference>
<evidence type="ECO:0000259" key="6">
    <source>
        <dbReference type="PROSITE" id="PS50850"/>
    </source>
</evidence>
<gene>
    <name evidence="7" type="ORF">BCR38DRAFT_428296</name>
</gene>
<organism evidence="7 8">
    <name type="scientific">Pseudomassariella vexata</name>
    <dbReference type="NCBI Taxonomy" id="1141098"/>
    <lineage>
        <taxon>Eukaryota</taxon>
        <taxon>Fungi</taxon>
        <taxon>Dikarya</taxon>
        <taxon>Ascomycota</taxon>
        <taxon>Pezizomycotina</taxon>
        <taxon>Sordariomycetes</taxon>
        <taxon>Xylariomycetidae</taxon>
        <taxon>Amphisphaeriales</taxon>
        <taxon>Pseudomassariaceae</taxon>
        <taxon>Pseudomassariella</taxon>
    </lineage>
</organism>
<dbReference type="STRING" id="1141098.A0A1Y2E372"/>
<dbReference type="PANTHER" id="PTHR23501:SF33">
    <property type="entry name" value="MAJOR FACILITATOR SUPERFAMILY (MFS) PROFILE DOMAIN-CONTAINING PROTEIN"/>
    <property type="match status" value="1"/>
</dbReference>
<evidence type="ECO:0000256" key="4">
    <source>
        <dbReference type="ARBA" id="ARBA00023136"/>
    </source>
</evidence>
<evidence type="ECO:0000313" key="8">
    <source>
        <dbReference type="Proteomes" id="UP000193689"/>
    </source>
</evidence>
<dbReference type="Gene3D" id="1.20.1720.10">
    <property type="entry name" value="Multidrug resistance protein D"/>
    <property type="match status" value="1"/>
</dbReference>
<evidence type="ECO:0000313" key="7">
    <source>
        <dbReference type="EMBL" id="ORY65766.1"/>
    </source>
</evidence>
<name>A0A1Y2E372_9PEZI</name>
<keyword evidence="4 5" id="KW-0472">Membrane</keyword>
<dbReference type="InterPro" id="IPR020846">
    <property type="entry name" value="MFS_dom"/>
</dbReference>
<dbReference type="GeneID" id="63776102"/>
<accession>A0A1Y2E372</accession>
<feature type="domain" description="Major facilitator superfamily (MFS) profile" evidence="6">
    <location>
        <begin position="73"/>
        <end position="572"/>
    </location>
</feature>
<keyword evidence="2 5" id="KW-0812">Transmembrane</keyword>
<dbReference type="InParanoid" id="A0A1Y2E372"/>
<comment type="caution">
    <text evidence="7">The sequence shown here is derived from an EMBL/GenBank/DDBJ whole genome shotgun (WGS) entry which is preliminary data.</text>
</comment>
<proteinExistence type="predicted"/>
<dbReference type="AlphaFoldDB" id="A0A1Y2E372"/>
<feature type="transmembrane region" description="Helical" evidence="5">
    <location>
        <begin position="341"/>
        <end position="365"/>
    </location>
</feature>
<feature type="transmembrane region" description="Helical" evidence="5">
    <location>
        <begin position="138"/>
        <end position="160"/>
    </location>
</feature>
<evidence type="ECO:0000256" key="2">
    <source>
        <dbReference type="ARBA" id="ARBA00022692"/>
    </source>
</evidence>
<feature type="transmembrane region" description="Helical" evidence="5">
    <location>
        <begin position="468"/>
        <end position="490"/>
    </location>
</feature>
<dbReference type="Gene3D" id="1.20.1250.20">
    <property type="entry name" value="MFS general substrate transporter like domains"/>
    <property type="match status" value="1"/>
</dbReference>
<feature type="transmembrane region" description="Helical" evidence="5">
    <location>
        <begin position="267"/>
        <end position="289"/>
    </location>
</feature>
<dbReference type="InterPro" id="IPR036259">
    <property type="entry name" value="MFS_trans_sf"/>
</dbReference>
<feature type="transmembrane region" description="Helical" evidence="5">
    <location>
        <begin position="108"/>
        <end position="126"/>
    </location>
</feature>
<evidence type="ECO:0000256" key="1">
    <source>
        <dbReference type="ARBA" id="ARBA00004141"/>
    </source>
</evidence>